<dbReference type="InterPro" id="IPR016208">
    <property type="entry name" value="Ald_Oxase/xanthine_DH-like"/>
</dbReference>
<dbReference type="InterPro" id="IPR000674">
    <property type="entry name" value="Ald_Oxase/Xan_DH_a/b"/>
</dbReference>
<proteinExistence type="predicted"/>
<keyword evidence="1" id="KW-0500">Molybdenum</keyword>
<evidence type="ECO:0000259" key="3">
    <source>
        <dbReference type="SMART" id="SM01008"/>
    </source>
</evidence>
<organism evidence="4 5">
    <name type="scientific">Azospirillum oleiclasticum</name>
    <dbReference type="NCBI Taxonomy" id="2735135"/>
    <lineage>
        <taxon>Bacteria</taxon>
        <taxon>Pseudomonadati</taxon>
        <taxon>Pseudomonadota</taxon>
        <taxon>Alphaproteobacteria</taxon>
        <taxon>Rhodospirillales</taxon>
        <taxon>Azospirillaceae</taxon>
        <taxon>Azospirillum</taxon>
    </lineage>
</organism>
<sequence length="781" mass="83000">MPDAKPEAMIGRSVRRLEDPALIRGQGRFLDDLSLPGQTHAAFLRSPVAHGRIRRIDTETARTLPGVRAVLTLADLRPVLTADRLPLQFRSATLPTGITPFVLNEGEVVYVGETIALVVADSRAIAEDAAALIDLDIEELDPVADCRDALDEAGPRVYAGRADNVFSRFRQAYGDADAGFAAAAHRLSLSLKQHRGGAHPIEGRGVVASFDRFADQLTVWSSTQLAHEARGFLVELLGRDENGVRVVTPDVGGGFGAKYLFYPEEIAVAAASLLTGLPIKWVEDRREHFLAAIQERDQYWDFEAAVDADGRLLAVRGRMVSDAGAYVPQGINLAYNASTAFPGPYVLPAYDLDVFVTATNKVPTIPVRGAGYPEGTFAMERLLDAIARELGLDRAEVRRRNLVPGEAMPYRTPMASRSGSAILYDSGDFPAIFAQALERIDYAGFEARRAAAAEEGRTLGIGIACGIKGTGRGPYESGLVRIGKSGRVSVYTGAMPMGQGLKTALAQITADQLGVAPDQITVICGDTGTIPLGLGGFASRQTVTAGSSVHQAAAVVRRKVLTVASELLEAPEGDLELVNGEVRVKGTDRAITLKAVAEVVSGVPGYALPKGAEPGLEGQDPFLPTGLTYGMAAHAVEAEVDTGTGNVKLLRYVVVNDCGRAINPMLVEGQIVGGVVHGIGNALFEWMGYDDRAQPITTTLAEYLLPTCTEIPPIEVHLVEYPSPLNPLGVKGVGEAGTVPAAAAIISAVEDALREPGIRLGEVPLSPHRLYQIMRDCGRSA</sequence>
<accession>A0ABX2T9J4</accession>
<evidence type="ECO:0000256" key="2">
    <source>
        <dbReference type="ARBA" id="ARBA00023002"/>
    </source>
</evidence>
<dbReference type="PANTHER" id="PTHR11908">
    <property type="entry name" value="XANTHINE DEHYDROGENASE"/>
    <property type="match status" value="1"/>
</dbReference>
<dbReference type="Pfam" id="PF01315">
    <property type="entry name" value="Ald_Xan_dh_C"/>
    <property type="match status" value="1"/>
</dbReference>
<reference evidence="4 5" key="1">
    <citation type="submission" date="2020-05" db="EMBL/GenBank/DDBJ databases">
        <title>Azospirillum oleiclasticum sp. nov, a nitrogen-fixing and heavy crude oil-emulsifying bacterium isolated from the crude oil of Yumen Oilfield.</title>
        <authorList>
            <person name="Wu D."/>
            <person name="Cai M."/>
            <person name="Zhang X."/>
        </authorList>
    </citation>
    <scope>NUCLEOTIDE SEQUENCE [LARGE SCALE GENOMIC DNA]</scope>
    <source>
        <strain evidence="4 5">ROY-1-1-2</strain>
    </source>
</reference>
<dbReference type="Gene3D" id="3.30.365.10">
    <property type="entry name" value="Aldehyde oxidase/xanthine dehydrogenase, molybdopterin binding domain"/>
    <property type="match status" value="4"/>
</dbReference>
<dbReference type="SMART" id="SM01008">
    <property type="entry name" value="Ald_Xan_dh_C"/>
    <property type="match status" value="1"/>
</dbReference>
<name>A0ABX2T9J4_9PROT</name>
<dbReference type="Gene3D" id="3.90.1170.50">
    <property type="entry name" value="Aldehyde oxidase/xanthine dehydrogenase, a/b hammerhead"/>
    <property type="match status" value="1"/>
</dbReference>
<keyword evidence="5" id="KW-1185">Reference proteome</keyword>
<dbReference type="InterPro" id="IPR046867">
    <property type="entry name" value="AldOxase/xan_DH_MoCoBD2"/>
</dbReference>
<dbReference type="PANTHER" id="PTHR11908:SF132">
    <property type="entry name" value="ALDEHYDE OXIDASE 1-RELATED"/>
    <property type="match status" value="1"/>
</dbReference>
<dbReference type="InterPro" id="IPR037165">
    <property type="entry name" value="AldOxase/xan_DH_Mopterin-bd_sf"/>
</dbReference>
<dbReference type="SUPFAM" id="SSF54665">
    <property type="entry name" value="CO dehydrogenase molybdoprotein N-domain-like"/>
    <property type="match status" value="1"/>
</dbReference>
<dbReference type="InterPro" id="IPR036856">
    <property type="entry name" value="Ald_Oxase/Xan_DH_a/b_sf"/>
</dbReference>
<evidence type="ECO:0000256" key="1">
    <source>
        <dbReference type="ARBA" id="ARBA00022505"/>
    </source>
</evidence>
<dbReference type="SUPFAM" id="SSF56003">
    <property type="entry name" value="Molybdenum cofactor-binding domain"/>
    <property type="match status" value="1"/>
</dbReference>
<dbReference type="Pfam" id="PF02738">
    <property type="entry name" value="MoCoBD_1"/>
    <property type="match status" value="1"/>
</dbReference>
<feature type="domain" description="Aldehyde oxidase/xanthine dehydrogenase a/b hammerhead" evidence="3">
    <location>
        <begin position="24"/>
        <end position="141"/>
    </location>
</feature>
<keyword evidence="2" id="KW-0560">Oxidoreductase</keyword>
<dbReference type="Proteomes" id="UP000584642">
    <property type="component" value="Unassembled WGS sequence"/>
</dbReference>
<dbReference type="RefSeq" id="WP_180282749.1">
    <property type="nucleotide sequence ID" value="NZ_JABFDB010000010.1"/>
</dbReference>
<evidence type="ECO:0000313" key="5">
    <source>
        <dbReference type="Proteomes" id="UP000584642"/>
    </source>
</evidence>
<dbReference type="EMBL" id="JABFDB010000010">
    <property type="protein sequence ID" value="NYZ20969.1"/>
    <property type="molecule type" value="Genomic_DNA"/>
</dbReference>
<dbReference type="Pfam" id="PF20256">
    <property type="entry name" value="MoCoBD_2"/>
    <property type="match status" value="1"/>
</dbReference>
<gene>
    <name evidence="4" type="ORF">HND93_14740</name>
</gene>
<dbReference type="InterPro" id="IPR008274">
    <property type="entry name" value="AldOxase/xan_DH_MoCoBD1"/>
</dbReference>
<comment type="caution">
    <text evidence="4">The sequence shown here is derived from an EMBL/GenBank/DDBJ whole genome shotgun (WGS) entry which is preliminary data.</text>
</comment>
<protein>
    <submittedName>
        <fullName evidence="4">Xanthine dehydrogenase family protein molybdopterin-binding subunit</fullName>
    </submittedName>
</protein>
<evidence type="ECO:0000313" key="4">
    <source>
        <dbReference type="EMBL" id="NYZ20969.1"/>
    </source>
</evidence>